<dbReference type="Pfam" id="PF16304">
    <property type="entry name" value="DUF4946"/>
    <property type="match status" value="1"/>
</dbReference>
<evidence type="ECO:0000313" key="1">
    <source>
        <dbReference type="EMBL" id="TRX76750.1"/>
    </source>
</evidence>
<reference evidence="1 2" key="1">
    <citation type="submission" date="2019-07" db="EMBL/GenBank/DDBJ databases">
        <title>Pseudomonas mangiferae sp. nov., isolated from bark of mango tree in Thailand.</title>
        <authorList>
            <person name="Srisuk N."/>
            <person name="Anurat P."/>
        </authorList>
    </citation>
    <scope>NUCLEOTIDE SEQUENCE [LARGE SCALE GENOMIC DNA]</scope>
    <source>
        <strain evidence="1 2">DMKU_BBB3-04</strain>
    </source>
</reference>
<dbReference type="Proteomes" id="UP000315235">
    <property type="component" value="Unassembled WGS sequence"/>
</dbReference>
<name>A0A553H4Q2_9PSED</name>
<sequence length="214" mass="23196">MVLSSRPMEAERFAKSHRRCMLRPSGGANVPPITVSLAARSAMRRLLVLLPCLALLGPVSAAGSEDRQVTWPAGWVVTALPAPGQAPGDIRERANPPGDGSPLLIMEFTRTAQHEPDIDLRKVLTHMRKAVQLETLRQGLHTACTPPRESTFGRLPGLETTCTTRRDDVDLMRQTLLVALGEGAAYSLSYAGEAQRYADSAALIDQVRASLDPH</sequence>
<accession>A0A553H4Q2</accession>
<proteinExistence type="predicted"/>
<dbReference type="InterPro" id="IPR032543">
    <property type="entry name" value="DUF4946"/>
</dbReference>
<comment type="caution">
    <text evidence="1">The sequence shown here is derived from an EMBL/GenBank/DDBJ whole genome shotgun (WGS) entry which is preliminary data.</text>
</comment>
<gene>
    <name evidence="1" type="ORF">FM069_01650</name>
</gene>
<keyword evidence="2" id="KW-1185">Reference proteome</keyword>
<dbReference type="AlphaFoldDB" id="A0A553H4Q2"/>
<dbReference type="EMBL" id="VJOY01000001">
    <property type="protein sequence ID" value="TRX76750.1"/>
    <property type="molecule type" value="Genomic_DNA"/>
</dbReference>
<organism evidence="1 2">
    <name type="scientific">Pseudomonas mangiferae</name>
    <dbReference type="NCBI Taxonomy" id="2593654"/>
    <lineage>
        <taxon>Bacteria</taxon>
        <taxon>Pseudomonadati</taxon>
        <taxon>Pseudomonadota</taxon>
        <taxon>Gammaproteobacteria</taxon>
        <taxon>Pseudomonadales</taxon>
        <taxon>Pseudomonadaceae</taxon>
        <taxon>Pseudomonas</taxon>
    </lineage>
</organism>
<evidence type="ECO:0000313" key="2">
    <source>
        <dbReference type="Proteomes" id="UP000315235"/>
    </source>
</evidence>
<protein>
    <submittedName>
        <fullName evidence="1">DUF4946 domain-containing protein</fullName>
    </submittedName>
</protein>
<dbReference type="OrthoDB" id="7014251at2"/>